<dbReference type="PANTHER" id="PTHR42811">
    <property type="entry name" value="SERINE ACETYLTRANSFERASE"/>
    <property type="match status" value="1"/>
</dbReference>
<proteinExistence type="predicted"/>
<dbReference type="SUPFAM" id="SSF51161">
    <property type="entry name" value="Trimeric LpxA-like enzymes"/>
    <property type="match status" value="1"/>
</dbReference>
<sequence length="211" mass="23069">VKITQLTDELIASYASVGGINHLDGTNLPSRSGIVSITSDLLHLLFPGFFDDKVTHSSELKMETALLMDSVAGKLEDEILKCIEHRPPNDGAQSNPREAARKLTVCLLEHLPAIRETLSTDVEAAFDGDPAAKSHEEVIVSYPFVEAIAVQRIAHVLYRSEVALLPRIMTEWAHQRTGMDLHPGAQIGHYFFIDHGTGTVIGETTVIGDHV</sequence>
<protein>
    <recommendedName>
        <fullName evidence="2">Serine acetyltransferase N-terminal domain-containing protein</fullName>
    </recommendedName>
</protein>
<dbReference type="AlphaFoldDB" id="A0A382VDH5"/>
<feature type="non-terminal residue" evidence="1">
    <location>
        <position position="211"/>
    </location>
</feature>
<dbReference type="Gene3D" id="2.160.10.10">
    <property type="entry name" value="Hexapeptide repeat proteins"/>
    <property type="match status" value="1"/>
</dbReference>
<gene>
    <name evidence="1" type="ORF">METZ01_LOCUS397407</name>
</gene>
<dbReference type="Gene3D" id="1.10.3130.10">
    <property type="entry name" value="serine acetyltransferase, domain 1"/>
    <property type="match status" value="1"/>
</dbReference>
<name>A0A382VDH5_9ZZZZ</name>
<feature type="non-terminal residue" evidence="1">
    <location>
        <position position="1"/>
    </location>
</feature>
<dbReference type="InterPro" id="IPR011004">
    <property type="entry name" value="Trimer_LpxA-like_sf"/>
</dbReference>
<dbReference type="EMBL" id="UINC01151134">
    <property type="protein sequence ID" value="SVD44553.1"/>
    <property type="molecule type" value="Genomic_DNA"/>
</dbReference>
<evidence type="ECO:0008006" key="2">
    <source>
        <dbReference type="Google" id="ProtNLM"/>
    </source>
</evidence>
<accession>A0A382VDH5</accession>
<evidence type="ECO:0000313" key="1">
    <source>
        <dbReference type="EMBL" id="SVD44553.1"/>
    </source>
</evidence>
<organism evidence="1">
    <name type="scientific">marine metagenome</name>
    <dbReference type="NCBI Taxonomy" id="408172"/>
    <lineage>
        <taxon>unclassified sequences</taxon>
        <taxon>metagenomes</taxon>
        <taxon>ecological metagenomes</taxon>
    </lineage>
</organism>
<dbReference type="InterPro" id="IPR042122">
    <property type="entry name" value="Ser_AcTrfase_N_sf"/>
</dbReference>
<reference evidence="1" key="1">
    <citation type="submission" date="2018-05" db="EMBL/GenBank/DDBJ databases">
        <authorList>
            <person name="Lanie J.A."/>
            <person name="Ng W.-L."/>
            <person name="Kazmierczak K.M."/>
            <person name="Andrzejewski T.M."/>
            <person name="Davidsen T.M."/>
            <person name="Wayne K.J."/>
            <person name="Tettelin H."/>
            <person name="Glass J.I."/>
            <person name="Rusch D."/>
            <person name="Podicherti R."/>
            <person name="Tsui H.-C.T."/>
            <person name="Winkler M.E."/>
        </authorList>
    </citation>
    <scope>NUCLEOTIDE SEQUENCE</scope>
</reference>